<evidence type="ECO:0000256" key="4">
    <source>
        <dbReference type="ARBA" id="ARBA00022833"/>
    </source>
</evidence>
<dbReference type="PANTHER" id="PTHR10044:SF139">
    <property type="entry name" value="DEATH-ASSOCIATED INHIBITOR OF APOPTOSIS 2"/>
    <property type="match status" value="1"/>
</dbReference>
<dbReference type="SMART" id="SM00184">
    <property type="entry name" value="RING"/>
    <property type="match status" value="1"/>
</dbReference>
<dbReference type="GO" id="GO:0090263">
    <property type="term" value="P:positive regulation of canonical Wnt signaling pathway"/>
    <property type="evidence" value="ECO:0007669"/>
    <property type="project" value="TreeGrafter"/>
</dbReference>
<protein>
    <submittedName>
        <fullName evidence="7">IAP-3</fullName>
    </submittedName>
</protein>
<keyword evidence="2" id="KW-0479">Metal-binding</keyword>
<dbReference type="InterPro" id="IPR001370">
    <property type="entry name" value="BIR_rpt"/>
</dbReference>
<proteinExistence type="predicted"/>
<dbReference type="Proteomes" id="UP001223634">
    <property type="component" value="Segment"/>
</dbReference>
<dbReference type="GO" id="GO:0031398">
    <property type="term" value="P:positive regulation of protein ubiquitination"/>
    <property type="evidence" value="ECO:0007669"/>
    <property type="project" value="TreeGrafter"/>
</dbReference>
<sequence length="288" mass="33055">MEQERLRSFQERLNSFSNWPAWAQVSPYHLALSGFYYIGRGDEVRCAFCKVEIMNWKRGDDPLVDHKRWAPQCTFAQNICSVTPITNPENGEPSVEDNVGADTVLSEDVCGTGSMMMMKPRHEAYISYDNRLATYENWPRDIEQRPEDLANAGFFYTGRNAEVRCFQSDCGLSDWEPTDDPWREHARWFPRCEYVIATKGKNYVQETISLSCVIKETTSSTTSSSSLSSSSSNDEKDETLCKICFERERNTCFIPCGHVVACEKCAFIIKKCPICRNPFLYSQKLYFG</sequence>
<dbReference type="Pfam" id="PF00653">
    <property type="entry name" value="BIR"/>
    <property type="match status" value="2"/>
</dbReference>
<dbReference type="GO" id="GO:0051726">
    <property type="term" value="P:regulation of cell cycle"/>
    <property type="evidence" value="ECO:0007669"/>
    <property type="project" value="TreeGrafter"/>
</dbReference>
<dbReference type="GO" id="GO:0061630">
    <property type="term" value="F:ubiquitin protein ligase activity"/>
    <property type="evidence" value="ECO:0007669"/>
    <property type="project" value="TreeGrafter"/>
</dbReference>
<dbReference type="CDD" id="cd00022">
    <property type="entry name" value="BIR"/>
    <property type="match status" value="2"/>
</dbReference>
<gene>
    <name evidence="7" type="primary">iap-3</name>
</gene>
<evidence type="ECO:0000259" key="6">
    <source>
        <dbReference type="PROSITE" id="PS50089"/>
    </source>
</evidence>
<dbReference type="PROSITE" id="PS50089">
    <property type="entry name" value="ZF_RING_2"/>
    <property type="match status" value="1"/>
</dbReference>
<evidence type="ECO:0000313" key="8">
    <source>
        <dbReference type="Proteomes" id="UP001223634"/>
    </source>
</evidence>
<keyword evidence="1" id="KW-0053">Apoptosis</keyword>
<dbReference type="InterPro" id="IPR013083">
    <property type="entry name" value="Znf_RING/FYVE/PHD"/>
</dbReference>
<organism evidence="7 8">
    <name type="scientific">Spodoptera cosmioides nucleopolyhedrovirus</name>
    <dbReference type="NCBI Taxonomy" id="2605774"/>
    <lineage>
        <taxon>Viruses</taxon>
        <taxon>Viruses incertae sedis</taxon>
        <taxon>Naldaviricetes</taxon>
        <taxon>Lefavirales</taxon>
        <taxon>Baculoviridae</taxon>
        <taxon>Alphabaculovirus</taxon>
        <taxon>Alphabaculovirus spocosmioidis</taxon>
    </lineage>
</organism>
<evidence type="ECO:0000256" key="2">
    <source>
        <dbReference type="ARBA" id="ARBA00022723"/>
    </source>
</evidence>
<dbReference type="FunFam" id="1.10.1170.10:FF:000003">
    <property type="entry name" value="E3 ubiquitin-protein ligase XIAP"/>
    <property type="match status" value="1"/>
</dbReference>
<keyword evidence="3 5" id="KW-0863">Zinc-finger</keyword>
<dbReference type="SUPFAM" id="SSF57924">
    <property type="entry name" value="Inhibitor of apoptosis (IAP) repeat"/>
    <property type="match status" value="2"/>
</dbReference>
<name>A0A6B7KGP0_9ABAC</name>
<dbReference type="FunFam" id="1.10.1170.10:FF:000002">
    <property type="entry name" value="Baculoviral IAP repeat containing 7"/>
    <property type="match status" value="1"/>
</dbReference>
<dbReference type="InterPro" id="IPR050784">
    <property type="entry name" value="IAP"/>
</dbReference>
<dbReference type="SMART" id="SM00238">
    <property type="entry name" value="BIR"/>
    <property type="match status" value="2"/>
</dbReference>
<accession>A0A6B7KGP0</accession>
<keyword evidence="8" id="KW-1185">Reference proteome</keyword>
<dbReference type="InterPro" id="IPR001841">
    <property type="entry name" value="Znf_RING"/>
</dbReference>
<reference evidence="7 8" key="1">
    <citation type="submission" date="2019-01" db="EMBL/GenBank/DDBJ databases">
        <title>The Spodoptera cosmioides nucleopolyhedrovirus (SpcoNPV) is a novel virus isolated from the polyphagous black armyworm, Spodoptera cosmioides (Walker) (Lepidoptera: Noctuidae).</title>
        <authorList>
            <person name="Santos E.R."/>
            <person name="Oliveira L.B."/>
            <person name="Silva L.A."/>
            <person name="Sosa-Gomez D.R."/>
            <person name="Ribeiro B.M."/>
            <person name="Ardisson-Araujo D.M.P."/>
        </authorList>
    </citation>
    <scope>NUCLEOTIDE SEQUENCE [LARGE SCALE GENOMIC DNA]</scope>
    <source>
        <strain evidence="7">VPN72</strain>
    </source>
</reference>
<evidence type="ECO:0000313" key="7">
    <source>
        <dbReference type="EMBL" id="QEI03480.1"/>
    </source>
</evidence>
<evidence type="ECO:0000256" key="5">
    <source>
        <dbReference type="PROSITE-ProRule" id="PRU00175"/>
    </source>
</evidence>
<dbReference type="EMBL" id="MK419955">
    <property type="protein sequence ID" value="QEI03480.1"/>
    <property type="molecule type" value="Genomic_DNA"/>
</dbReference>
<dbReference type="Gene3D" id="1.10.1170.10">
    <property type="entry name" value="Inhibitor Of Apoptosis Protein (2mihbC-IAP-1), Chain A"/>
    <property type="match status" value="2"/>
</dbReference>
<feature type="domain" description="RING-type" evidence="6">
    <location>
        <begin position="241"/>
        <end position="276"/>
    </location>
</feature>
<dbReference type="GO" id="GO:0043027">
    <property type="term" value="F:cysteine-type endopeptidase inhibitor activity involved in apoptotic process"/>
    <property type="evidence" value="ECO:0007669"/>
    <property type="project" value="TreeGrafter"/>
</dbReference>
<dbReference type="PROSITE" id="PS50143">
    <property type="entry name" value="BIR_REPEAT_2"/>
    <property type="match status" value="2"/>
</dbReference>
<keyword evidence="4" id="KW-0862">Zinc</keyword>
<evidence type="ECO:0000256" key="3">
    <source>
        <dbReference type="ARBA" id="ARBA00022771"/>
    </source>
</evidence>
<dbReference type="Gene3D" id="3.30.40.10">
    <property type="entry name" value="Zinc/RING finger domain, C3HC4 (zinc finger)"/>
    <property type="match status" value="1"/>
</dbReference>
<dbReference type="Pfam" id="PF13920">
    <property type="entry name" value="zf-C3HC4_3"/>
    <property type="match status" value="1"/>
</dbReference>
<evidence type="ECO:0000256" key="1">
    <source>
        <dbReference type="ARBA" id="ARBA00022703"/>
    </source>
</evidence>
<dbReference type="PANTHER" id="PTHR10044">
    <property type="entry name" value="INHIBITOR OF APOPTOSIS"/>
    <property type="match status" value="1"/>
</dbReference>
<dbReference type="GO" id="GO:0008270">
    <property type="term" value="F:zinc ion binding"/>
    <property type="evidence" value="ECO:0007669"/>
    <property type="project" value="UniProtKB-KW"/>
</dbReference>